<keyword evidence="6" id="KW-1185">Reference proteome</keyword>
<dbReference type="PROSITE" id="PS00430">
    <property type="entry name" value="TONB_DEPENDENT_REC_1"/>
    <property type="match status" value="1"/>
</dbReference>
<dbReference type="InterPro" id="IPR010916">
    <property type="entry name" value="TonB_box_CS"/>
</dbReference>
<evidence type="ECO:0000256" key="1">
    <source>
        <dbReference type="ARBA" id="ARBA00008777"/>
    </source>
</evidence>
<gene>
    <name evidence="4 5" type="primary">rplQ</name>
    <name evidence="5" type="ORF">BRYFOR_09079</name>
</gene>
<protein>
    <recommendedName>
        <fullName evidence="4">Large ribosomal subunit protein bL17</fullName>
    </recommendedName>
</protein>
<keyword evidence="3 4" id="KW-0687">Ribonucleoprotein</keyword>
<accession>C6LK92</accession>
<evidence type="ECO:0000313" key="6">
    <source>
        <dbReference type="Proteomes" id="UP000005561"/>
    </source>
</evidence>
<dbReference type="PANTHER" id="PTHR14413:SF16">
    <property type="entry name" value="LARGE RIBOSOMAL SUBUNIT PROTEIN BL17M"/>
    <property type="match status" value="1"/>
</dbReference>
<evidence type="ECO:0000256" key="2">
    <source>
        <dbReference type="ARBA" id="ARBA00022980"/>
    </source>
</evidence>
<dbReference type="GO" id="GO:0006412">
    <property type="term" value="P:translation"/>
    <property type="evidence" value="ECO:0007669"/>
    <property type="project" value="UniProtKB-UniRule"/>
</dbReference>
<dbReference type="InterPro" id="IPR036373">
    <property type="entry name" value="Ribosomal_bL17_sf"/>
</dbReference>
<dbReference type="Proteomes" id="UP000005561">
    <property type="component" value="Unassembled WGS sequence"/>
</dbReference>
<comment type="subunit">
    <text evidence="4">Part of the 50S ribosomal subunit. Contacts protein L32.</text>
</comment>
<dbReference type="HAMAP" id="MF_01368">
    <property type="entry name" value="Ribosomal_bL17"/>
    <property type="match status" value="1"/>
</dbReference>
<evidence type="ECO:0000313" key="5">
    <source>
        <dbReference type="EMBL" id="EET58973.1"/>
    </source>
</evidence>
<dbReference type="Gene3D" id="3.90.1030.10">
    <property type="entry name" value="Ribosomal protein L17"/>
    <property type="match status" value="1"/>
</dbReference>
<keyword evidence="2 4" id="KW-0689">Ribosomal protein</keyword>
<dbReference type="PANTHER" id="PTHR14413">
    <property type="entry name" value="RIBOSOMAL PROTEIN L17"/>
    <property type="match status" value="1"/>
</dbReference>
<proteinExistence type="inferred from homology"/>
<comment type="caution">
    <text evidence="5">The sequence shown here is derived from an EMBL/GenBank/DDBJ whole genome shotgun (WGS) entry which is preliminary data.</text>
</comment>
<dbReference type="GO" id="GO:0003735">
    <property type="term" value="F:structural constituent of ribosome"/>
    <property type="evidence" value="ECO:0007669"/>
    <property type="project" value="InterPro"/>
</dbReference>
<dbReference type="eggNOG" id="COG0203">
    <property type="taxonomic scope" value="Bacteria"/>
</dbReference>
<sequence>MEENKMAGYRKLSRTSAQRKALLRNQVTALLQHGKIVTTEAKAKEVRKIAESLIALAVREKDNYETVTVTAKVPRKDKDGKRVKEVVDGKKVTVYDEVQKEIKKDAPSRLHARRQMMKVLYPVTEVPKEAAGKKKSTKQVDLVDKLFTEYGPKYADRNGGYTRIVKIGLRKGDAAMEVLLELV</sequence>
<dbReference type="EMBL" id="ACCL02000023">
    <property type="protein sequence ID" value="EET58973.1"/>
    <property type="molecule type" value="Genomic_DNA"/>
</dbReference>
<comment type="similarity">
    <text evidence="1 4">Belongs to the bacterial ribosomal protein bL17 family.</text>
</comment>
<dbReference type="GO" id="GO:0022625">
    <property type="term" value="C:cytosolic large ribosomal subunit"/>
    <property type="evidence" value="ECO:0007669"/>
    <property type="project" value="TreeGrafter"/>
</dbReference>
<dbReference type="SUPFAM" id="SSF64263">
    <property type="entry name" value="Prokaryotic ribosomal protein L17"/>
    <property type="match status" value="1"/>
</dbReference>
<name>C6LK92_9FIRM</name>
<evidence type="ECO:0000256" key="4">
    <source>
        <dbReference type="HAMAP-Rule" id="MF_01368"/>
    </source>
</evidence>
<dbReference type="STRING" id="168384.SAMN05660368_04120"/>
<dbReference type="InterPro" id="IPR000456">
    <property type="entry name" value="Ribosomal_bL17"/>
</dbReference>
<dbReference type="AlphaFoldDB" id="C6LK92"/>
<reference evidence="5" key="1">
    <citation type="submission" date="2009-07" db="EMBL/GenBank/DDBJ databases">
        <authorList>
            <person name="Weinstock G."/>
            <person name="Sodergren E."/>
            <person name="Clifton S."/>
            <person name="Fulton L."/>
            <person name="Fulton B."/>
            <person name="Courtney L."/>
            <person name="Fronick C."/>
            <person name="Harrison M."/>
            <person name="Strong C."/>
            <person name="Farmer C."/>
            <person name="Delahaunty K."/>
            <person name="Markovic C."/>
            <person name="Hall O."/>
            <person name="Minx P."/>
            <person name="Tomlinson C."/>
            <person name="Mitreva M."/>
            <person name="Nelson J."/>
            <person name="Hou S."/>
            <person name="Wollam A."/>
            <person name="Pepin K.H."/>
            <person name="Johnson M."/>
            <person name="Bhonagiri V."/>
            <person name="Nash W.E."/>
            <person name="Warren W."/>
            <person name="Chinwalla A."/>
            <person name="Mardis E.R."/>
            <person name="Wilson R.K."/>
        </authorList>
    </citation>
    <scope>NUCLEOTIDE SEQUENCE [LARGE SCALE GENOMIC DNA]</scope>
    <source>
        <strain evidence="5">DSM 14469</strain>
    </source>
</reference>
<dbReference type="Pfam" id="PF01196">
    <property type="entry name" value="Ribosomal_L17"/>
    <property type="match status" value="1"/>
</dbReference>
<evidence type="ECO:0000256" key="3">
    <source>
        <dbReference type="ARBA" id="ARBA00023274"/>
    </source>
</evidence>
<organism evidence="5 6">
    <name type="scientific">Marvinbryantia formatexigens DSM 14469</name>
    <dbReference type="NCBI Taxonomy" id="478749"/>
    <lineage>
        <taxon>Bacteria</taxon>
        <taxon>Bacillati</taxon>
        <taxon>Bacillota</taxon>
        <taxon>Clostridia</taxon>
        <taxon>Lachnospirales</taxon>
        <taxon>Lachnospiraceae</taxon>
        <taxon>Marvinbryantia</taxon>
    </lineage>
</organism>